<keyword evidence="1" id="KW-0677">Repeat</keyword>
<feature type="compositionally biased region" description="Pro residues" evidence="2">
    <location>
        <begin position="189"/>
        <end position="198"/>
    </location>
</feature>
<proteinExistence type="predicted"/>
<reference evidence="4" key="1">
    <citation type="submission" date="2022-01" db="EMBL/GenBank/DDBJ databases">
        <title>Genome Sequence Resource for Two Populations of Ditylenchus destructor, the Migratory Endoparasitic Phytonematode.</title>
        <authorList>
            <person name="Zhang H."/>
            <person name="Lin R."/>
            <person name="Xie B."/>
        </authorList>
    </citation>
    <scope>NUCLEOTIDE SEQUENCE</scope>
    <source>
        <strain evidence="4">BazhouSP</strain>
    </source>
</reference>
<dbReference type="AlphaFoldDB" id="A0AAD4QYB1"/>
<evidence type="ECO:0000256" key="2">
    <source>
        <dbReference type="SAM" id="MobiDB-lite"/>
    </source>
</evidence>
<comment type="caution">
    <text evidence="4">The sequence shown here is derived from an EMBL/GenBank/DDBJ whole genome shotgun (WGS) entry which is preliminary data.</text>
</comment>
<feature type="compositionally biased region" description="Low complexity" evidence="2">
    <location>
        <begin position="48"/>
        <end position="62"/>
    </location>
</feature>
<evidence type="ECO:0000313" key="4">
    <source>
        <dbReference type="EMBL" id="KAI1709356.1"/>
    </source>
</evidence>
<keyword evidence="5" id="KW-1185">Reference proteome</keyword>
<keyword evidence="3" id="KW-1133">Transmembrane helix</keyword>
<keyword evidence="3" id="KW-0812">Transmembrane</keyword>
<feature type="region of interest" description="Disordered" evidence="2">
    <location>
        <begin position="140"/>
        <end position="293"/>
    </location>
</feature>
<keyword evidence="4" id="KW-0176">Collagen</keyword>
<feature type="compositionally biased region" description="Low complexity" evidence="2">
    <location>
        <begin position="155"/>
        <end position="164"/>
    </location>
</feature>
<feature type="compositionally biased region" description="Low complexity" evidence="2">
    <location>
        <begin position="175"/>
        <end position="187"/>
    </location>
</feature>
<evidence type="ECO:0000256" key="3">
    <source>
        <dbReference type="SAM" id="Phobius"/>
    </source>
</evidence>
<dbReference type="GO" id="GO:0005581">
    <property type="term" value="C:collagen trimer"/>
    <property type="evidence" value="ECO:0007669"/>
    <property type="project" value="UniProtKB-KW"/>
</dbReference>
<dbReference type="EMBL" id="JAKKPZ010000031">
    <property type="protein sequence ID" value="KAI1709356.1"/>
    <property type="molecule type" value="Genomic_DNA"/>
</dbReference>
<evidence type="ECO:0000313" key="5">
    <source>
        <dbReference type="Proteomes" id="UP001201812"/>
    </source>
</evidence>
<feature type="transmembrane region" description="Helical" evidence="3">
    <location>
        <begin position="111"/>
        <end position="133"/>
    </location>
</feature>
<dbReference type="Proteomes" id="UP001201812">
    <property type="component" value="Unassembled WGS sequence"/>
</dbReference>
<dbReference type="PANTHER" id="PTHR24637:SF421">
    <property type="entry name" value="CUTICLE COLLAGEN DPY-2"/>
    <property type="match status" value="1"/>
</dbReference>
<accession>A0AAD4QYB1</accession>
<protein>
    <submittedName>
        <fullName evidence="4">Collagen triple helix repeat (20 copies) domain-containing protein</fullName>
    </submittedName>
</protein>
<evidence type="ECO:0000256" key="1">
    <source>
        <dbReference type="ARBA" id="ARBA00022737"/>
    </source>
</evidence>
<sequence length="303" mass="30391">MLSLSEPQLQAPIGENDAKLLQFFSRARRSPWNKHLCHGCHTLSCPMGTPGPSGPPGQDGTPGESGKQGKSGEDGFDVQLESEHDLPCVICPAGPPGQRGPQGERGLGTTLHFFVFIIIAFNCTFLFIIVAGAPGVPGEKGPNGQQGVGGPPGYAGPHGAPGPKGEMGHAGPPGGTAVAGTGIKGSQGPPGPPGPKGPPGVSGKSSKEQGMPGKPGPIGPIGVTGLIGEPGEVGPWGPPGEPGQPSSYCPSDCGVSQILAPSHIGDSEPSPPASGEGYEKSEPEVVTPAKPAGGEYFWAVKRK</sequence>
<keyword evidence="3" id="KW-0472">Membrane</keyword>
<name>A0AAD4QYB1_9BILA</name>
<dbReference type="PANTHER" id="PTHR24637">
    <property type="entry name" value="COLLAGEN"/>
    <property type="match status" value="1"/>
</dbReference>
<organism evidence="4 5">
    <name type="scientific">Ditylenchus destructor</name>
    <dbReference type="NCBI Taxonomy" id="166010"/>
    <lineage>
        <taxon>Eukaryota</taxon>
        <taxon>Metazoa</taxon>
        <taxon>Ecdysozoa</taxon>
        <taxon>Nematoda</taxon>
        <taxon>Chromadorea</taxon>
        <taxon>Rhabditida</taxon>
        <taxon>Tylenchina</taxon>
        <taxon>Tylenchomorpha</taxon>
        <taxon>Sphaerularioidea</taxon>
        <taxon>Anguinidae</taxon>
        <taxon>Anguininae</taxon>
        <taxon>Ditylenchus</taxon>
    </lineage>
</organism>
<feature type="region of interest" description="Disordered" evidence="2">
    <location>
        <begin position="48"/>
        <end position="75"/>
    </location>
</feature>
<dbReference type="Gene3D" id="1.20.5.320">
    <property type="entry name" value="6-Phosphogluconate Dehydrogenase, domain 3"/>
    <property type="match status" value="1"/>
</dbReference>
<gene>
    <name evidence="4" type="ORF">DdX_11431</name>
</gene>
<dbReference type="InterPro" id="IPR008160">
    <property type="entry name" value="Collagen"/>
</dbReference>
<dbReference type="Pfam" id="PF01391">
    <property type="entry name" value="Collagen"/>
    <property type="match status" value="1"/>
</dbReference>
<feature type="compositionally biased region" description="Low complexity" evidence="2">
    <location>
        <begin position="220"/>
        <end position="235"/>
    </location>
</feature>
<feature type="compositionally biased region" description="Gly residues" evidence="2">
    <location>
        <begin position="144"/>
        <end position="153"/>
    </location>
</feature>